<dbReference type="Pfam" id="PF07690">
    <property type="entry name" value="MFS_1"/>
    <property type="match status" value="1"/>
</dbReference>
<sequence>MNSADRTPRKAAIAFILFTLFIDILGIGIVIPVLPELVKELVDQPVVTELPAEGLVSGGLVSGGLPVGGLAVAGNAVPASESVVFSRAGRYVGVIGATYALMQFLCAPIMGALSDRFGRRPVLLVSLFGLGVDFLIQGFAPNIWWLFIGRTLAGVMGASLTTGNAYIADISTDETRARNFGLVGAMFGLGFTIGPALGGILGDYSLRLPFFVAAGLALVNWLYGYFVLPESLAPENRTAFTLKGANPFRVIGRLKVYPLVAALAAVLVLKSLAQRGLENVWVLYTGFKFEWDAGTNGLALGLVGVMAIVVQGGLVRPVIKRIGERKAVVFGTIISAIAFACYGLASQPWMIPGIIVFGSLGGIAGPAIQSLVTGSVDETEQGKVQGALTGLTSLTNVIAPIFFNFFLFSYFVSDAAPIVLPGAPLLAGSLLLTVSIFIAIRVFRRFPAATTGTSSAAVSTDEDSN</sequence>
<dbReference type="Proteomes" id="UP000322699">
    <property type="component" value="Unassembled WGS sequence"/>
</dbReference>
<evidence type="ECO:0000256" key="5">
    <source>
        <dbReference type="ARBA" id="ARBA00023136"/>
    </source>
</evidence>
<name>A0A5B1CHX8_9BACT</name>
<proteinExistence type="predicted"/>
<feature type="transmembrane region" description="Helical" evidence="6">
    <location>
        <begin position="388"/>
        <end position="412"/>
    </location>
</feature>
<feature type="transmembrane region" description="Helical" evidence="6">
    <location>
        <begin position="146"/>
        <end position="168"/>
    </location>
</feature>
<evidence type="ECO:0000259" key="7">
    <source>
        <dbReference type="PROSITE" id="PS50850"/>
    </source>
</evidence>
<feature type="transmembrane region" description="Helical" evidence="6">
    <location>
        <begin position="256"/>
        <end position="273"/>
    </location>
</feature>
<keyword evidence="2" id="KW-0813">Transport</keyword>
<feature type="transmembrane region" description="Helical" evidence="6">
    <location>
        <begin position="208"/>
        <end position="228"/>
    </location>
</feature>
<gene>
    <name evidence="8" type="primary">tetA</name>
    <name evidence="8" type="ORF">LF1_20790</name>
</gene>
<feature type="transmembrane region" description="Helical" evidence="6">
    <location>
        <begin position="180"/>
        <end position="202"/>
    </location>
</feature>
<keyword evidence="9" id="KW-1185">Reference proteome</keyword>
<dbReference type="PROSITE" id="PS50850">
    <property type="entry name" value="MFS"/>
    <property type="match status" value="1"/>
</dbReference>
<feature type="domain" description="Major facilitator superfamily (MFS) profile" evidence="7">
    <location>
        <begin position="12"/>
        <end position="447"/>
    </location>
</feature>
<keyword evidence="5 6" id="KW-0472">Membrane</keyword>
<dbReference type="AlphaFoldDB" id="A0A5B1CHX8"/>
<dbReference type="GO" id="GO:0016020">
    <property type="term" value="C:membrane"/>
    <property type="evidence" value="ECO:0007669"/>
    <property type="project" value="UniProtKB-SubCell"/>
</dbReference>
<dbReference type="EMBL" id="VRLW01000001">
    <property type="protein sequence ID" value="KAA1259545.1"/>
    <property type="molecule type" value="Genomic_DNA"/>
</dbReference>
<keyword evidence="3 6" id="KW-0812">Transmembrane</keyword>
<evidence type="ECO:0000313" key="9">
    <source>
        <dbReference type="Proteomes" id="UP000322699"/>
    </source>
</evidence>
<dbReference type="Gene3D" id="1.20.1250.20">
    <property type="entry name" value="MFS general substrate transporter like domains"/>
    <property type="match status" value="1"/>
</dbReference>
<dbReference type="RefSeq" id="WP_084422964.1">
    <property type="nucleotide sequence ID" value="NZ_LWSK01000160.1"/>
</dbReference>
<feature type="transmembrane region" description="Helical" evidence="6">
    <location>
        <begin position="12"/>
        <end position="34"/>
    </location>
</feature>
<dbReference type="InterPro" id="IPR020846">
    <property type="entry name" value="MFS_dom"/>
</dbReference>
<dbReference type="PRINTS" id="PR01036">
    <property type="entry name" value="TCRTETB"/>
</dbReference>
<feature type="transmembrane region" description="Helical" evidence="6">
    <location>
        <begin position="351"/>
        <end position="376"/>
    </location>
</feature>
<dbReference type="InterPro" id="IPR005829">
    <property type="entry name" value="Sugar_transporter_CS"/>
</dbReference>
<feature type="transmembrane region" description="Helical" evidence="6">
    <location>
        <begin position="293"/>
        <end position="315"/>
    </location>
</feature>
<evidence type="ECO:0000256" key="4">
    <source>
        <dbReference type="ARBA" id="ARBA00022989"/>
    </source>
</evidence>
<keyword evidence="4 6" id="KW-1133">Transmembrane helix</keyword>
<organism evidence="8 9">
    <name type="scientific">Rubripirellula obstinata</name>
    <dbReference type="NCBI Taxonomy" id="406547"/>
    <lineage>
        <taxon>Bacteria</taxon>
        <taxon>Pseudomonadati</taxon>
        <taxon>Planctomycetota</taxon>
        <taxon>Planctomycetia</taxon>
        <taxon>Pirellulales</taxon>
        <taxon>Pirellulaceae</taxon>
        <taxon>Rubripirellula</taxon>
    </lineage>
</organism>
<dbReference type="CDD" id="cd17388">
    <property type="entry name" value="MFS_TetA"/>
    <property type="match status" value="1"/>
</dbReference>
<comment type="caution">
    <text evidence="8">The sequence shown here is derived from an EMBL/GenBank/DDBJ whole genome shotgun (WGS) entry which is preliminary data.</text>
</comment>
<dbReference type="GO" id="GO:0022857">
    <property type="term" value="F:transmembrane transporter activity"/>
    <property type="evidence" value="ECO:0007669"/>
    <property type="project" value="InterPro"/>
</dbReference>
<evidence type="ECO:0000256" key="1">
    <source>
        <dbReference type="ARBA" id="ARBA00004141"/>
    </source>
</evidence>
<evidence type="ECO:0000256" key="6">
    <source>
        <dbReference type="SAM" id="Phobius"/>
    </source>
</evidence>
<dbReference type="PROSITE" id="PS00216">
    <property type="entry name" value="SUGAR_TRANSPORT_1"/>
    <property type="match status" value="1"/>
</dbReference>
<reference evidence="8 9" key="1">
    <citation type="submission" date="2019-08" db="EMBL/GenBank/DDBJ databases">
        <title>Deep-cultivation of Planctomycetes and their phenomic and genomic characterization uncovers novel biology.</title>
        <authorList>
            <person name="Wiegand S."/>
            <person name="Jogler M."/>
            <person name="Boedeker C."/>
            <person name="Pinto D."/>
            <person name="Vollmers J."/>
            <person name="Rivas-Marin E."/>
            <person name="Kohn T."/>
            <person name="Peeters S.H."/>
            <person name="Heuer A."/>
            <person name="Rast P."/>
            <person name="Oberbeckmann S."/>
            <person name="Bunk B."/>
            <person name="Jeske O."/>
            <person name="Meyerdierks A."/>
            <person name="Storesund J.E."/>
            <person name="Kallscheuer N."/>
            <person name="Luecker S."/>
            <person name="Lage O.M."/>
            <person name="Pohl T."/>
            <person name="Merkel B.J."/>
            <person name="Hornburger P."/>
            <person name="Mueller R.-W."/>
            <person name="Bruemmer F."/>
            <person name="Labrenz M."/>
            <person name="Spormann A.M."/>
            <person name="Op Den Camp H."/>
            <person name="Overmann J."/>
            <person name="Amann R."/>
            <person name="Jetten M.S.M."/>
            <person name="Mascher T."/>
            <person name="Medema M.H."/>
            <person name="Devos D.P."/>
            <person name="Kaster A.-K."/>
            <person name="Ovreas L."/>
            <person name="Rohde M."/>
            <person name="Galperin M.Y."/>
            <person name="Jogler C."/>
        </authorList>
    </citation>
    <scope>NUCLEOTIDE SEQUENCE [LARGE SCALE GENOMIC DNA]</scope>
    <source>
        <strain evidence="8 9">LF1</strain>
    </source>
</reference>
<feature type="transmembrane region" description="Helical" evidence="6">
    <location>
        <begin position="418"/>
        <end position="440"/>
    </location>
</feature>
<dbReference type="OrthoDB" id="9793283at2"/>
<evidence type="ECO:0000256" key="3">
    <source>
        <dbReference type="ARBA" id="ARBA00022692"/>
    </source>
</evidence>
<dbReference type="PANTHER" id="PTHR23504">
    <property type="entry name" value="MAJOR FACILITATOR SUPERFAMILY DOMAIN-CONTAINING PROTEIN 10"/>
    <property type="match status" value="1"/>
</dbReference>
<dbReference type="InterPro" id="IPR011701">
    <property type="entry name" value="MFS"/>
</dbReference>
<dbReference type="SUPFAM" id="SSF103473">
    <property type="entry name" value="MFS general substrate transporter"/>
    <property type="match status" value="1"/>
</dbReference>
<feature type="transmembrane region" description="Helical" evidence="6">
    <location>
        <begin position="122"/>
        <end position="140"/>
    </location>
</feature>
<dbReference type="InterPro" id="IPR036259">
    <property type="entry name" value="MFS_trans_sf"/>
</dbReference>
<feature type="transmembrane region" description="Helical" evidence="6">
    <location>
        <begin position="91"/>
        <end position="110"/>
    </location>
</feature>
<comment type="subcellular location">
    <subcellularLocation>
        <location evidence="1">Membrane</location>
        <topology evidence="1">Multi-pass membrane protein</topology>
    </subcellularLocation>
</comment>
<evidence type="ECO:0000256" key="2">
    <source>
        <dbReference type="ARBA" id="ARBA00022448"/>
    </source>
</evidence>
<evidence type="ECO:0000313" key="8">
    <source>
        <dbReference type="EMBL" id="KAA1259545.1"/>
    </source>
</evidence>
<accession>A0A5B1CHX8</accession>
<feature type="transmembrane region" description="Helical" evidence="6">
    <location>
        <begin position="327"/>
        <end position="345"/>
    </location>
</feature>
<protein>
    <submittedName>
        <fullName evidence="8">Tetracycline resistance protein, class C</fullName>
    </submittedName>
</protein>
<dbReference type="PANTHER" id="PTHR23504:SF15">
    <property type="entry name" value="MAJOR FACILITATOR SUPERFAMILY (MFS) PROFILE DOMAIN-CONTAINING PROTEIN"/>
    <property type="match status" value="1"/>
</dbReference>